<comment type="subcellular location">
    <subcellularLocation>
        <location evidence="1">Membrane</location>
        <topology evidence="1">Multi-pass membrane protein</topology>
    </subcellularLocation>
</comment>
<keyword evidence="2 6" id="KW-0812">Transmembrane</keyword>
<dbReference type="PROSITE" id="PS50262">
    <property type="entry name" value="G_PROTEIN_RECEP_F1_2"/>
    <property type="match status" value="1"/>
</dbReference>
<dbReference type="PANTHER" id="PTHR23112">
    <property type="entry name" value="G PROTEIN-COUPLED RECEPTOR 157-RELATED"/>
    <property type="match status" value="1"/>
</dbReference>
<organism evidence="9">
    <name type="scientific">Cryptococcus bacillisporus CA1280</name>
    <dbReference type="NCBI Taxonomy" id="1296109"/>
    <lineage>
        <taxon>Eukaryota</taxon>
        <taxon>Fungi</taxon>
        <taxon>Dikarya</taxon>
        <taxon>Basidiomycota</taxon>
        <taxon>Agaricomycotina</taxon>
        <taxon>Tremellomycetes</taxon>
        <taxon>Tremellales</taxon>
        <taxon>Cryptococcaceae</taxon>
        <taxon>Cryptococcus</taxon>
        <taxon>Cryptococcus gattii species complex</taxon>
    </lineage>
</organism>
<feature type="region of interest" description="Disordered" evidence="5">
    <location>
        <begin position="289"/>
        <end position="342"/>
    </location>
</feature>
<dbReference type="AlphaFoldDB" id="A0A0D0TD15"/>
<proteinExistence type="predicted"/>
<dbReference type="Pfam" id="PF00001">
    <property type="entry name" value="7tm_1"/>
    <property type="match status" value="1"/>
</dbReference>
<reference evidence="9" key="1">
    <citation type="submission" date="2015-01" db="EMBL/GenBank/DDBJ databases">
        <title>The Genome Sequence of Cryptococcus gattii CA1280.</title>
        <authorList>
            <consortium name="The Broad Institute Genomics Platform"/>
            <person name="Cuomo C."/>
            <person name="Litvintseva A."/>
            <person name="Chen Y."/>
            <person name="Heitman J."/>
            <person name="Sun S."/>
            <person name="Springer D."/>
            <person name="Dromer F."/>
            <person name="Young S."/>
            <person name="Zeng Q."/>
            <person name="Gargeya S."/>
            <person name="Abouelleil A."/>
            <person name="Alvarado L."/>
            <person name="Chapman S.B."/>
            <person name="Gainer-Dewar J."/>
            <person name="Goldberg J."/>
            <person name="Griggs A."/>
            <person name="Gujja S."/>
            <person name="Hansen M."/>
            <person name="Howarth C."/>
            <person name="Imamovic A."/>
            <person name="Larimer J."/>
            <person name="Murphy C."/>
            <person name="Naylor J."/>
            <person name="Pearson M."/>
            <person name="Priest M."/>
            <person name="Roberts A."/>
            <person name="Saif S."/>
            <person name="Shea T."/>
            <person name="Sykes S."/>
            <person name="Wortman J."/>
            <person name="Nusbaum C."/>
            <person name="Birren B."/>
        </authorList>
    </citation>
    <scope>NUCLEOTIDE SEQUENCE [LARGE SCALE GENOMIC DNA]</scope>
    <source>
        <strain evidence="9">CA1280</strain>
    </source>
</reference>
<dbReference type="GO" id="GO:0004930">
    <property type="term" value="F:G protein-coupled receptor activity"/>
    <property type="evidence" value="ECO:0007669"/>
    <property type="project" value="InterPro"/>
</dbReference>
<accession>A0A0D0TD15</accession>
<evidence type="ECO:0000313" key="9">
    <source>
        <dbReference type="EMBL" id="KIR44082.1"/>
    </source>
</evidence>
<evidence type="ECO:0000256" key="6">
    <source>
        <dbReference type="SAM" id="Phobius"/>
    </source>
</evidence>
<evidence type="ECO:0000256" key="1">
    <source>
        <dbReference type="ARBA" id="ARBA00004141"/>
    </source>
</evidence>
<keyword evidence="4 6" id="KW-0472">Membrane</keyword>
<feature type="transmembrane region" description="Helical" evidence="6">
    <location>
        <begin position="421"/>
        <end position="442"/>
    </location>
</feature>
<dbReference type="InterPro" id="IPR017981">
    <property type="entry name" value="GPCR_2-like_7TM"/>
</dbReference>
<evidence type="ECO:0000256" key="4">
    <source>
        <dbReference type="ARBA" id="ARBA00023136"/>
    </source>
</evidence>
<feature type="compositionally biased region" description="Low complexity" evidence="5">
    <location>
        <begin position="304"/>
        <end position="318"/>
    </location>
</feature>
<dbReference type="InterPro" id="IPR000276">
    <property type="entry name" value="GPCR_Rhodpsn"/>
</dbReference>
<evidence type="ECO:0000256" key="5">
    <source>
        <dbReference type="SAM" id="MobiDB-lite"/>
    </source>
</evidence>
<dbReference type="GO" id="GO:0007166">
    <property type="term" value="P:cell surface receptor signaling pathway"/>
    <property type="evidence" value="ECO:0007669"/>
    <property type="project" value="InterPro"/>
</dbReference>
<feature type="transmembrane region" description="Helical" evidence="6">
    <location>
        <begin position="6"/>
        <end position="28"/>
    </location>
</feature>
<evidence type="ECO:0000259" key="8">
    <source>
        <dbReference type="PROSITE" id="PS50262"/>
    </source>
</evidence>
<feature type="domain" description="G-protein coupled receptors family 1 profile" evidence="8">
    <location>
        <begin position="21"/>
        <end position="134"/>
    </location>
</feature>
<feature type="transmembrane region" description="Helical" evidence="6">
    <location>
        <begin position="40"/>
        <end position="62"/>
    </location>
</feature>
<dbReference type="InterPro" id="IPR017452">
    <property type="entry name" value="GPCR_Rhodpsn_7TM"/>
</dbReference>
<dbReference type="Gene3D" id="1.20.1070.10">
    <property type="entry name" value="Rhodopsin 7-helix transmembrane proteins"/>
    <property type="match status" value="1"/>
</dbReference>
<feature type="transmembrane region" description="Helical" evidence="6">
    <location>
        <begin position="82"/>
        <end position="108"/>
    </location>
</feature>
<feature type="transmembrane region" description="Helical" evidence="6">
    <location>
        <begin position="120"/>
        <end position="140"/>
    </location>
</feature>
<name>A0A0D0TD15_CRYGA</name>
<dbReference type="EMBL" id="KN848020">
    <property type="protein sequence ID" value="KIR44082.1"/>
    <property type="molecule type" value="Genomic_DNA"/>
</dbReference>
<gene>
    <name evidence="9" type="ORF">I312_06724</name>
</gene>
<dbReference type="PANTHER" id="PTHR23112:SF0">
    <property type="entry name" value="TRANSMEMBRANE PROTEIN 116"/>
    <property type="match status" value="1"/>
</dbReference>
<dbReference type="GO" id="GO:0005886">
    <property type="term" value="C:plasma membrane"/>
    <property type="evidence" value="ECO:0007669"/>
    <property type="project" value="TreeGrafter"/>
</dbReference>
<dbReference type="OrthoDB" id="100006at2759"/>
<dbReference type="HOGENOM" id="CLU_547472_0_0_1"/>
<feature type="transmembrane region" description="Helical" evidence="6">
    <location>
        <begin position="170"/>
        <end position="191"/>
    </location>
</feature>
<dbReference type="PROSITE" id="PS50261">
    <property type="entry name" value="G_PROTEIN_RECEP_F2_4"/>
    <property type="match status" value="1"/>
</dbReference>
<dbReference type="SUPFAM" id="SSF81321">
    <property type="entry name" value="Family A G protein-coupled receptor-like"/>
    <property type="match status" value="1"/>
</dbReference>
<evidence type="ECO:0000256" key="2">
    <source>
        <dbReference type="ARBA" id="ARBA00022692"/>
    </source>
</evidence>
<protein>
    <submittedName>
        <fullName evidence="9">Unplaced genomic scaffold supercont1.48, whole genome shotgun sequence</fullName>
    </submittedName>
</protein>
<feature type="domain" description="G-protein coupled receptors family 2 profile 2" evidence="7">
    <location>
        <begin position="5"/>
        <end position="193"/>
    </location>
</feature>
<evidence type="ECO:0000259" key="7">
    <source>
        <dbReference type="PROSITE" id="PS50261"/>
    </source>
</evidence>
<sequence>MLPYSLVNATGSIVISAVTLISALYLFLMLYRQGKGKLRVRLLVGMVISDLLLGLVILPPVAMYIANRKLATGSAGCNAQAFILIATLFTQHLWTLVMAVSTFLLLRHPLSRATSLLERYSWVIAPVIWGLSVLHAGLWYHYVGFVNAGSLCYYGTRSAKDGLDREICQFIPRAFVFVVVIVLYSRLFTFLRRPDTIQLPSHHASKTSSFTDTRSGQTGLWPIAKFHKLSLTSSQGAKRDPEAPWEAMEFIQVGNVDLLAPDTTTTFIDDCATMPATAAVLATPPSASPFGALESSCSSTKTLSPITSPSKTDDPSSTVQPPYDGGTPISSSPKIRSLGVEASRTSTTVASASCKMDPLLGSEGREEGVGKDGREVKEQGQTMREFFAEYQMTPAEATAVGKHVSQQRSAANYFNRQASLLMLYFPIAYMAVFSVSLIRLIYDMSHDTTSPVLYIMSNWTVLSVGIIDGLVYGIAEFMVRRKVRKKMPEHL</sequence>
<keyword evidence="3 6" id="KW-1133">Transmembrane helix</keyword>
<feature type="transmembrane region" description="Helical" evidence="6">
    <location>
        <begin position="454"/>
        <end position="479"/>
    </location>
</feature>
<evidence type="ECO:0000256" key="3">
    <source>
        <dbReference type="ARBA" id="ARBA00022989"/>
    </source>
</evidence>
<dbReference type="GO" id="GO:0007189">
    <property type="term" value="P:adenylate cyclase-activating G protein-coupled receptor signaling pathway"/>
    <property type="evidence" value="ECO:0007669"/>
    <property type="project" value="TreeGrafter"/>
</dbReference>